<dbReference type="KEGG" id="amog:QRX60_44895"/>
<dbReference type="RefSeq" id="WP_285997560.1">
    <property type="nucleotide sequence ID" value="NZ_CP127295.1"/>
</dbReference>
<keyword evidence="3" id="KW-1185">Reference proteome</keyword>
<gene>
    <name evidence="2" type="ORF">QRX60_44895</name>
</gene>
<dbReference type="EMBL" id="CP127295">
    <property type="protein sequence ID" value="WIY01100.1"/>
    <property type="molecule type" value="Genomic_DNA"/>
</dbReference>
<reference evidence="2 3" key="1">
    <citation type="submission" date="2023-06" db="EMBL/GenBank/DDBJ databases">
        <authorList>
            <person name="Oyuntsetseg B."/>
            <person name="Kim S.B."/>
        </authorList>
    </citation>
    <scope>NUCLEOTIDE SEQUENCE [LARGE SCALE GENOMIC DNA]</scope>
    <source>
        <strain evidence="2 3">4-36</strain>
    </source>
</reference>
<organism evidence="2 3">
    <name type="scientific">Amycolatopsis mongoliensis</name>
    <dbReference type="NCBI Taxonomy" id="715475"/>
    <lineage>
        <taxon>Bacteria</taxon>
        <taxon>Bacillati</taxon>
        <taxon>Actinomycetota</taxon>
        <taxon>Actinomycetes</taxon>
        <taxon>Pseudonocardiales</taxon>
        <taxon>Pseudonocardiaceae</taxon>
        <taxon>Amycolatopsis</taxon>
    </lineage>
</organism>
<protein>
    <submittedName>
        <fullName evidence="2">Uncharacterized protein</fullName>
    </submittedName>
</protein>
<proteinExistence type="predicted"/>
<dbReference type="Proteomes" id="UP001239397">
    <property type="component" value="Chromosome"/>
</dbReference>
<accession>A0A9Y2JM81</accession>
<dbReference type="AlphaFoldDB" id="A0A9Y2JM81"/>
<evidence type="ECO:0000256" key="1">
    <source>
        <dbReference type="SAM" id="SignalP"/>
    </source>
</evidence>
<evidence type="ECO:0000313" key="3">
    <source>
        <dbReference type="Proteomes" id="UP001239397"/>
    </source>
</evidence>
<feature type="chain" id="PRO_5040996620" evidence="1">
    <location>
        <begin position="36"/>
        <end position="90"/>
    </location>
</feature>
<sequence length="90" mass="9003">MSASIAQAVRVMARAAAPLSAGLVMAASAWGMAMAAVAAATMAAAATKSLTLLGFRCQEGISQTSVLGDRVLTPADEDQRGQFRAASCGS</sequence>
<keyword evidence="1" id="KW-0732">Signal</keyword>
<name>A0A9Y2JM81_9PSEU</name>
<feature type="signal peptide" evidence="1">
    <location>
        <begin position="1"/>
        <end position="35"/>
    </location>
</feature>
<evidence type="ECO:0000313" key="2">
    <source>
        <dbReference type="EMBL" id="WIY01100.1"/>
    </source>
</evidence>